<comment type="subcellular location">
    <subcellularLocation>
        <location evidence="4">Cytoplasm</location>
    </subcellularLocation>
</comment>
<dbReference type="RefSeq" id="WP_072780089.1">
    <property type="nucleotide sequence ID" value="NZ_FQXC01000009.1"/>
</dbReference>
<dbReference type="EC" id="2.3.2.6" evidence="4"/>
<dbReference type="SUPFAM" id="SSF55729">
    <property type="entry name" value="Acyl-CoA N-acyltransferases (Nat)"/>
    <property type="match status" value="1"/>
</dbReference>
<dbReference type="FunFam" id="3.40.630.70:FF:000001">
    <property type="entry name" value="Leucyl/phenylalanyl-tRNA--protein transferase"/>
    <property type="match status" value="1"/>
</dbReference>
<gene>
    <name evidence="4" type="primary">aat</name>
    <name evidence="5" type="ORF">SAMN05443551_4245</name>
</gene>
<dbReference type="InterPro" id="IPR042221">
    <property type="entry name" value="Leu/Phe-tRNA_Trfase_N"/>
</dbReference>
<comment type="catalytic activity">
    <reaction evidence="4">
        <text>N-terminal L-lysyl-[protein] + L-leucyl-tRNA(Leu) = N-terminal L-leucyl-L-lysyl-[protein] + tRNA(Leu) + H(+)</text>
        <dbReference type="Rhea" id="RHEA:12340"/>
        <dbReference type="Rhea" id="RHEA-COMP:9613"/>
        <dbReference type="Rhea" id="RHEA-COMP:9622"/>
        <dbReference type="Rhea" id="RHEA-COMP:12670"/>
        <dbReference type="Rhea" id="RHEA-COMP:12671"/>
        <dbReference type="ChEBI" id="CHEBI:15378"/>
        <dbReference type="ChEBI" id="CHEBI:65249"/>
        <dbReference type="ChEBI" id="CHEBI:78442"/>
        <dbReference type="ChEBI" id="CHEBI:78494"/>
        <dbReference type="ChEBI" id="CHEBI:133043"/>
        <dbReference type="EC" id="2.3.2.6"/>
    </reaction>
</comment>
<dbReference type="InterPro" id="IPR042203">
    <property type="entry name" value="Leu/Phe-tRNA_Trfase_C"/>
</dbReference>
<dbReference type="InterPro" id="IPR016181">
    <property type="entry name" value="Acyl_CoA_acyltransferase"/>
</dbReference>
<dbReference type="GO" id="GO:0030163">
    <property type="term" value="P:protein catabolic process"/>
    <property type="evidence" value="ECO:0007669"/>
    <property type="project" value="UniProtKB-UniRule"/>
</dbReference>
<keyword evidence="3 4" id="KW-0012">Acyltransferase</keyword>
<dbReference type="GO" id="GO:0008914">
    <property type="term" value="F:leucyl-tRNA--protein transferase activity"/>
    <property type="evidence" value="ECO:0007669"/>
    <property type="project" value="UniProtKB-UniRule"/>
</dbReference>
<dbReference type="Pfam" id="PF03588">
    <property type="entry name" value="Leu_Phe_trans"/>
    <property type="match status" value="1"/>
</dbReference>
<dbReference type="EMBL" id="FQXC01000009">
    <property type="protein sequence ID" value="SHI05236.1"/>
    <property type="molecule type" value="Genomic_DNA"/>
</dbReference>
<dbReference type="NCBIfam" id="TIGR00667">
    <property type="entry name" value="aat"/>
    <property type="match status" value="1"/>
</dbReference>
<sequence length="211" mass="23772">MTVTPELLLEAYRAGVFPMAEHRDDPEVFWVDPRKRGVFPLDGFHISRSLAKTLRRDNYTVTRNQAFAAVIDACADRSETWINQDIHRLYQELHRRGAAHSLEVWDGDALIGGIYGVTVGSAFCGESMFSRRRDGSKIALAWLVDLLKRSGFTLFDTQFLTNHLASLGAIEITRAEYRRRLADALQREADFNAAPLASSGQEVVQRNTQTS</sequence>
<evidence type="ECO:0000256" key="3">
    <source>
        <dbReference type="ARBA" id="ARBA00023315"/>
    </source>
</evidence>
<dbReference type="InterPro" id="IPR004616">
    <property type="entry name" value="Leu/Phe-tRNA_Trfase"/>
</dbReference>
<evidence type="ECO:0000256" key="2">
    <source>
        <dbReference type="ARBA" id="ARBA00022679"/>
    </source>
</evidence>
<keyword evidence="6" id="KW-1185">Reference proteome</keyword>
<evidence type="ECO:0000256" key="1">
    <source>
        <dbReference type="ARBA" id="ARBA00022490"/>
    </source>
</evidence>
<evidence type="ECO:0000313" key="6">
    <source>
        <dbReference type="Proteomes" id="UP000184221"/>
    </source>
</evidence>
<dbReference type="OrthoDB" id="9790282at2"/>
<accession>A0A1M5XZU4</accession>
<dbReference type="PANTHER" id="PTHR30098">
    <property type="entry name" value="LEUCYL/PHENYLALANYL-TRNA--PROTEIN TRANSFERASE"/>
    <property type="match status" value="1"/>
</dbReference>
<name>A0A1M5XZU4_9RHOB</name>
<evidence type="ECO:0000256" key="4">
    <source>
        <dbReference type="HAMAP-Rule" id="MF_00688"/>
    </source>
</evidence>
<comment type="catalytic activity">
    <reaction evidence="4">
        <text>N-terminal L-arginyl-[protein] + L-leucyl-tRNA(Leu) = N-terminal L-leucyl-L-arginyl-[protein] + tRNA(Leu) + H(+)</text>
        <dbReference type="Rhea" id="RHEA:50416"/>
        <dbReference type="Rhea" id="RHEA-COMP:9613"/>
        <dbReference type="Rhea" id="RHEA-COMP:9622"/>
        <dbReference type="Rhea" id="RHEA-COMP:12672"/>
        <dbReference type="Rhea" id="RHEA-COMP:12673"/>
        <dbReference type="ChEBI" id="CHEBI:15378"/>
        <dbReference type="ChEBI" id="CHEBI:64719"/>
        <dbReference type="ChEBI" id="CHEBI:78442"/>
        <dbReference type="ChEBI" id="CHEBI:78494"/>
        <dbReference type="ChEBI" id="CHEBI:133044"/>
        <dbReference type="EC" id="2.3.2.6"/>
    </reaction>
</comment>
<keyword evidence="1 4" id="KW-0963">Cytoplasm</keyword>
<protein>
    <recommendedName>
        <fullName evidence="4">Leucyl/phenylalanyl-tRNA--protein transferase</fullName>
        <ecNumber evidence="4">2.3.2.6</ecNumber>
    </recommendedName>
    <alternativeName>
        <fullName evidence="4">L/F-transferase</fullName>
    </alternativeName>
    <alternativeName>
        <fullName evidence="4">Leucyltransferase</fullName>
    </alternativeName>
    <alternativeName>
        <fullName evidence="4">Phenyalanyltransferase</fullName>
    </alternativeName>
</protein>
<reference evidence="5 6" key="1">
    <citation type="submission" date="2016-11" db="EMBL/GenBank/DDBJ databases">
        <authorList>
            <person name="Jaros S."/>
            <person name="Januszkiewicz K."/>
            <person name="Wedrychowicz H."/>
        </authorList>
    </citation>
    <scope>NUCLEOTIDE SEQUENCE [LARGE SCALE GENOMIC DNA]</scope>
    <source>
        <strain evidence="5 6">DSM 29431</strain>
    </source>
</reference>
<dbReference type="HAMAP" id="MF_00688">
    <property type="entry name" value="Leu_Phe_trans"/>
    <property type="match status" value="1"/>
</dbReference>
<dbReference type="GO" id="GO:0005737">
    <property type="term" value="C:cytoplasm"/>
    <property type="evidence" value="ECO:0007669"/>
    <property type="project" value="UniProtKB-SubCell"/>
</dbReference>
<organism evidence="5 6">
    <name type="scientific">Marivita hallyeonensis</name>
    <dbReference type="NCBI Taxonomy" id="996342"/>
    <lineage>
        <taxon>Bacteria</taxon>
        <taxon>Pseudomonadati</taxon>
        <taxon>Pseudomonadota</taxon>
        <taxon>Alphaproteobacteria</taxon>
        <taxon>Rhodobacterales</taxon>
        <taxon>Roseobacteraceae</taxon>
        <taxon>Marivita</taxon>
    </lineage>
</organism>
<evidence type="ECO:0000313" key="5">
    <source>
        <dbReference type="EMBL" id="SHI05236.1"/>
    </source>
</evidence>
<dbReference type="Gene3D" id="3.30.70.3550">
    <property type="entry name" value="Leucyl/phenylalanyl-tRNA-protein transferase, N-terminal domain"/>
    <property type="match status" value="1"/>
</dbReference>
<dbReference type="Gene3D" id="3.40.630.70">
    <property type="entry name" value="Leucyl/phenylalanyl-tRNA-protein transferase, C-terminal domain"/>
    <property type="match status" value="1"/>
</dbReference>
<comment type="similarity">
    <text evidence="4">Belongs to the L/F-transferase family.</text>
</comment>
<dbReference type="Proteomes" id="UP000184221">
    <property type="component" value="Unassembled WGS sequence"/>
</dbReference>
<dbReference type="STRING" id="996342.SAMN05443551_4245"/>
<comment type="function">
    <text evidence="4">Functions in the N-end rule pathway of protein degradation where it conjugates Leu, Phe and, less efficiently, Met from aminoacyl-tRNAs to the N-termini of proteins containing an N-terminal arginine or lysine.</text>
</comment>
<proteinExistence type="inferred from homology"/>
<comment type="catalytic activity">
    <reaction evidence="4">
        <text>L-phenylalanyl-tRNA(Phe) + an N-terminal L-alpha-aminoacyl-[protein] = an N-terminal L-phenylalanyl-L-alpha-aminoacyl-[protein] + tRNA(Phe)</text>
        <dbReference type="Rhea" id="RHEA:43632"/>
        <dbReference type="Rhea" id="RHEA-COMP:9668"/>
        <dbReference type="Rhea" id="RHEA-COMP:9699"/>
        <dbReference type="Rhea" id="RHEA-COMP:10636"/>
        <dbReference type="Rhea" id="RHEA-COMP:10637"/>
        <dbReference type="ChEBI" id="CHEBI:78442"/>
        <dbReference type="ChEBI" id="CHEBI:78531"/>
        <dbReference type="ChEBI" id="CHEBI:78597"/>
        <dbReference type="ChEBI" id="CHEBI:83561"/>
        <dbReference type="EC" id="2.3.2.6"/>
    </reaction>
</comment>
<dbReference type="AlphaFoldDB" id="A0A1M5XZU4"/>
<keyword evidence="2 4" id="KW-0808">Transferase</keyword>
<dbReference type="PANTHER" id="PTHR30098:SF2">
    <property type="entry name" value="LEUCYL_PHENYLALANYL-TRNA--PROTEIN TRANSFERASE"/>
    <property type="match status" value="1"/>
</dbReference>